<reference evidence="3" key="1">
    <citation type="submission" date="2016-03" db="EMBL/GenBank/DDBJ databases">
        <authorList>
            <person name="Heylen K."/>
            <person name="De Vos P."/>
            <person name="Vekeman B."/>
        </authorList>
    </citation>
    <scope>NUCLEOTIDE SEQUENCE [LARGE SCALE GENOMIC DNA]</scope>
    <source>
        <strain evidence="3">R-45383</strain>
    </source>
</reference>
<proteinExistence type="predicted"/>
<evidence type="ECO:0000313" key="3">
    <source>
        <dbReference type="Proteomes" id="UP000077628"/>
    </source>
</evidence>
<accession>A0A177N8M0</accession>
<dbReference type="Proteomes" id="UP000077628">
    <property type="component" value="Unassembled WGS sequence"/>
</dbReference>
<dbReference type="STRING" id="702114.A1355_13520"/>
<evidence type="ECO:0000256" key="1">
    <source>
        <dbReference type="SAM" id="MobiDB-lite"/>
    </source>
</evidence>
<keyword evidence="3" id="KW-1185">Reference proteome</keyword>
<gene>
    <name evidence="2" type="ORF">A1355_13520</name>
</gene>
<name>A0A177N8M0_9GAMM</name>
<feature type="region of interest" description="Disordered" evidence="1">
    <location>
        <begin position="1"/>
        <end position="22"/>
    </location>
</feature>
<comment type="caution">
    <text evidence="2">The sequence shown here is derived from an EMBL/GenBank/DDBJ whole genome shotgun (WGS) entry which is preliminary data.</text>
</comment>
<protein>
    <submittedName>
        <fullName evidence="2">Uncharacterized protein</fullName>
    </submittedName>
</protein>
<sequence>MFRETETRSKPPYLPSASNRRPGAEYRLADAFHDQPDQADPADTTLIAELTYLYWLASDR</sequence>
<dbReference type="AlphaFoldDB" id="A0A177N8M0"/>
<evidence type="ECO:0000313" key="2">
    <source>
        <dbReference type="EMBL" id="OAI13440.1"/>
    </source>
</evidence>
<organism evidence="2 3">
    <name type="scientific">Methylomonas koyamae</name>
    <dbReference type="NCBI Taxonomy" id="702114"/>
    <lineage>
        <taxon>Bacteria</taxon>
        <taxon>Pseudomonadati</taxon>
        <taxon>Pseudomonadota</taxon>
        <taxon>Gammaproteobacteria</taxon>
        <taxon>Methylococcales</taxon>
        <taxon>Methylococcaceae</taxon>
        <taxon>Methylomonas</taxon>
    </lineage>
</organism>
<dbReference type="EMBL" id="LUUK01000210">
    <property type="protein sequence ID" value="OAI13440.1"/>
    <property type="molecule type" value="Genomic_DNA"/>
</dbReference>